<comment type="caution">
    <text evidence="3">The sequence shown here is derived from an EMBL/GenBank/DDBJ whole genome shotgun (WGS) entry which is preliminary data.</text>
</comment>
<feature type="domain" description="NACHT" evidence="2">
    <location>
        <begin position="487"/>
        <end position="645"/>
    </location>
</feature>
<dbReference type="Gene3D" id="3.40.50.300">
    <property type="entry name" value="P-loop containing nucleotide triphosphate hydrolases"/>
    <property type="match status" value="1"/>
</dbReference>
<dbReference type="InterPro" id="IPR007111">
    <property type="entry name" value="NACHT_NTPase"/>
</dbReference>
<reference evidence="3 4" key="1">
    <citation type="submission" date="2024-02" db="EMBL/GenBank/DDBJ databases">
        <title>A draft genome for the cacao thread blight pathogen Marasmius crinis-equi.</title>
        <authorList>
            <person name="Cohen S.P."/>
            <person name="Baruah I.K."/>
            <person name="Amoako-Attah I."/>
            <person name="Bukari Y."/>
            <person name="Meinhardt L.W."/>
            <person name="Bailey B.A."/>
        </authorList>
    </citation>
    <scope>NUCLEOTIDE SEQUENCE [LARGE SCALE GENOMIC DNA]</scope>
    <source>
        <strain evidence="3 4">GH-76</strain>
    </source>
</reference>
<dbReference type="Proteomes" id="UP001465976">
    <property type="component" value="Unassembled WGS sequence"/>
</dbReference>
<dbReference type="EMBL" id="JBAHYK010000485">
    <property type="protein sequence ID" value="KAL0573601.1"/>
    <property type="molecule type" value="Genomic_DNA"/>
</dbReference>
<dbReference type="PANTHER" id="PTHR10039">
    <property type="entry name" value="AMELOGENIN"/>
    <property type="match status" value="1"/>
</dbReference>
<evidence type="ECO:0000256" key="1">
    <source>
        <dbReference type="ARBA" id="ARBA00022737"/>
    </source>
</evidence>
<sequence length="1109" mass="124753">MSLPQGGDDSVVPHTKQVENKESLSYPISIGVIKPQQASLLGDNPEKFTLLVKSRGGETLRELKWTSDRGGWPVDIVQLRRTDTEILSIVLRKQRLSSVFQQTIASVTFDVKDAEGAIRGSQDHLEMAIAIPSQNGSSGDKLILIAEISASSLLPVWIALITLTEPADGVTDQTLENLELAFRSKQGKTLQESPWDSSHRHWEVNLPLLRGSSTAGLSIELRKKRRIGTNKTLATLTLNIEEMEQAQKESKTEIRKIFTISPNSGLNVKQLVVDIHIGGPDMPISAIERVALPRAAAKILENTSVLTRVLDELAKILQHKRELDEKLANLVDSMNQVYGCAIVKDDPLRNYDIFQSLFDAMLKQSIECFLFISNYISDGYLRHMVDASQKIDEFTKAFRKLKALFSDVQQYKTTTTILETKDLLVDLRASFQHFEQKFDLRNLQAVLEKELGTNEFHLPSEQPRCLLGTRRRTLSEILSWISTGEESLLWLSGIAGSGKSSVMATLHDYLAQIGRSGRLAAYVRFHRSTFASPSKFVKALAYRLASFDRRLGAEIATVLDDQPVILQQPLANQLLSLVTQPLDKYKATMKAQGQIIVLIDGLDECMEEPGGSGAFNELLTLFSQLASRKTFKRFPFLRFIVASRPEEPIHTAFTKSTKPDNDPDHPTIRHLRLDTSSPETTADILHYLTVKFAEIFQKNDEFKDMCEQQNAVQRLAESSHGLFIWAAVVFRFLRDFPRPGRLRSALDMTLHQNTSAVGTLNELYSTLLESVAGDGDEDIKSHIRTILGFVVAFEKVKSTGLISPEVALTETILRGLLIHLTDEVDDILFLLPKLGAFIEGAYSVDSPDAELDLLHKSFEDYLTNERRAGVWYVDVKGHWSPKLAECCVRVVHASVFSEAPEALNSSIFAYNCWTVAFQTQLDIHHPFPEYDLSRMFLEILQQGMLRWVYRVETGFHRLLQNTCSHTFIGIFMASKTVEQSPEIVIEMAEVFLPKWPLGEDLLFNLQAIFLTLCLYADRASALRRYYIPQFSDIAFGSRNFFTILERITTNSLDWLKRADALKHENGDNSMGPQISGVPGVDVLEAMISELNSTGRLVLSHYNYQPARDD</sequence>
<accession>A0ABR3FE66</accession>
<evidence type="ECO:0000313" key="3">
    <source>
        <dbReference type="EMBL" id="KAL0573601.1"/>
    </source>
</evidence>
<gene>
    <name evidence="3" type="ORF">V5O48_008360</name>
</gene>
<protein>
    <recommendedName>
        <fullName evidence="2">NACHT domain-containing protein</fullName>
    </recommendedName>
</protein>
<proteinExistence type="predicted"/>
<evidence type="ECO:0000313" key="4">
    <source>
        <dbReference type="Proteomes" id="UP001465976"/>
    </source>
</evidence>
<evidence type="ECO:0000259" key="2">
    <source>
        <dbReference type="PROSITE" id="PS50837"/>
    </source>
</evidence>
<dbReference type="InterPro" id="IPR056884">
    <property type="entry name" value="NPHP3-like_N"/>
</dbReference>
<organism evidence="3 4">
    <name type="scientific">Marasmius crinis-equi</name>
    <dbReference type="NCBI Taxonomy" id="585013"/>
    <lineage>
        <taxon>Eukaryota</taxon>
        <taxon>Fungi</taxon>
        <taxon>Dikarya</taxon>
        <taxon>Basidiomycota</taxon>
        <taxon>Agaricomycotina</taxon>
        <taxon>Agaricomycetes</taxon>
        <taxon>Agaricomycetidae</taxon>
        <taxon>Agaricales</taxon>
        <taxon>Marasmiineae</taxon>
        <taxon>Marasmiaceae</taxon>
        <taxon>Marasmius</taxon>
    </lineage>
</organism>
<dbReference type="PANTHER" id="PTHR10039:SF14">
    <property type="entry name" value="NACHT DOMAIN-CONTAINING PROTEIN"/>
    <property type="match status" value="1"/>
</dbReference>
<keyword evidence="1" id="KW-0677">Repeat</keyword>
<dbReference type="SUPFAM" id="SSF52540">
    <property type="entry name" value="P-loop containing nucleoside triphosphate hydrolases"/>
    <property type="match status" value="1"/>
</dbReference>
<dbReference type="PROSITE" id="PS50837">
    <property type="entry name" value="NACHT"/>
    <property type="match status" value="1"/>
</dbReference>
<dbReference type="Pfam" id="PF24883">
    <property type="entry name" value="NPHP3_N"/>
    <property type="match status" value="1"/>
</dbReference>
<name>A0ABR3FE66_9AGAR</name>
<dbReference type="InterPro" id="IPR027417">
    <property type="entry name" value="P-loop_NTPase"/>
</dbReference>
<keyword evidence="4" id="KW-1185">Reference proteome</keyword>